<evidence type="ECO:0000256" key="2">
    <source>
        <dbReference type="ARBA" id="ARBA00022692"/>
    </source>
</evidence>
<gene>
    <name evidence="7" type="ORF">GCM10023144_20820</name>
</gene>
<proteinExistence type="predicted"/>
<organism evidence="7 8">
    <name type="scientific">Pigmentiphaga soli</name>
    <dbReference type="NCBI Taxonomy" id="1007095"/>
    <lineage>
        <taxon>Bacteria</taxon>
        <taxon>Pseudomonadati</taxon>
        <taxon>Pseudomonadota</taxon>
        <taxon>Betaproteobacteria</taxon>
        <taxon>Burkholderiales</taxon>
        <taxon>Alcaligenaceae</taxon>
        <taxon>Pigmentiphaga</taxon>
    </lineage>
</organism>
<sequence length="150" mass="16537">MTDSRHTPAAAPAASAPPRAPFRHKALAGLLAFLLGWAGAHWWYLGRRGAWIPLLVSLVLIGTALRSPQWYFHPAFFLFLIPAVAGFIEALVLCLMPDAKFDARYNPDHDRHSHSGWPAILVAMATLAIGTAILMIGIVLMFQRIFELPN</sequence>
<dbReference type="EMBL" id="BAABFO010000008">
    <property type="protein sequence ID" value="GAA4331747.1"/>
    <property type="molecule type" value="Genomic_DNA"/>
</dbReference>
<keyword evidence="4 5" id="KW-0472">Membrane</keyword>
<comment type="caution">
    <text evidence="7">The sequence shown here is derived from an EMBL/GenBank/DDBJ whole genome shotgun (WGS) entry which is preliminary data.</text>
</comment>
<keyword evidence="3 5" id="KW-1133">Transmembrane helix</keyword>
<keyword evidence="2 5" id="KW-0812">Transmembrane</keyword>
<accession>A0ABP8GYF8</accession>
<comment type="subcellular location">
    <subcellularLocation>
        <location evidence="1">Membrane</location>
        <topology evidence="1">Multi-pass membrane protein</topology>
    </subcellularLocation>
</comment>
<dbReference type="Pfam" id="PF05154">
    <property type="entry name" value="TM2"/>
    <property type="match status" value="1"/>
</dbReference>
<dbReference type="RefSeq" id="WP_345249044.1">
    <property type="nucleotide sequence ID" value="NZ_BAABFO010000008.1"/>
</dbReference>
<evidence type="ECO:0000313" key="8">
    <source>
        <dbReference type="Proteomes" id="UP001501671"/>
    </source>
</evidence>
<protein>
    <submittedName>
        <fullName evidence="7">Membrane protein</fullName>
    </submittedName>
</protein>
<feature type="transmembrane region" description="Helical" evidence="5">
    <location>
        <begin position="116"/>
        <end position="142"/>
    </location>
</feature>
<evidence type="ECO:0000256" key="1">
    <source>
        <dbReference type="ARBA" id="ARBA00004141"/>
    </source>
</evidence>
<feature type="transmembrane region" description="Helical" evidence="5">
    <location>
        <begin position="50"/>
        <end position="68"/>
    </location>
</feature>
<keyword evidence="8" id="KW-1185">Reference proteome</keyword>
<evidence type="ECO:0000259" key="6">
    <source>
        <dbReference type="Pfam" id="PF05154"/>
    </source>
</evidence>
<evidence type="ECO:0000256" key="3">
    <source>
        <dbReference type="ARBA" id="ARBA00022989"/>
    </source>
</evidence>
<reference evidence="8" key="1">
    <citation type="journal article" date="2019" name="Int. J. Syst. Evol. Microbiol.">
        <title>The Global Catalogue of Microorganisms (GCM) 10K type strain sequencing project: providing services to taxonomists for standard genome sequencing and annotation.</title>
        <authorList>
            <consortium name="The Broad Institute Genomics Platform"/>
            <consortium name="The Broad Institute Genome Sequencing Center for Infectious Disease"/>
            <person name="Wu L."/>
            <person name="Ma J."/>
        </authorList>
    </citation>
    <scope>NUCLEOTIDE SEQUENCE [LARGE SCALE GENOMIC DNA]</scope>
    <source>
        <strain evidence="8">JCM 17666</strain>
    </source>
</reference>
<evidence type="ECO:0000313" key="7">
    <source>
        <dbReference type="EMBL" id="GAA4331747.1"/>
    </source>
</evidence>
<name>A0ABP8GYF8_9BURK</name>
<evidence type="ECO:0000256" key="4">
    <source>
        <dbReference type="ARBA" id="ARBA00023136"/>
    </source>
</evidence>
<feature type="transmembrane region" description="Helical" evidence="5">
    <location>
        <begin position="75"/>
        <end position="96"/>
    </location>
</feature>
<feature type="domain" description="TM2" evidence="6">
    <location>
        <begin position="23"/>
        <end position="59"/>
    </location>
</feature>
<feature type="transmembrane region" description="Helical" evidence="5">
    <location>
        <begin position="26"/>
        <end position="44"/>
    </location>
</feature>
<dbReference type="InterPro" id="IPR007829">
    <property type="entry name" value="TM2"/>
</dbReference>
<dbReference type="Proteomes" id="UP001501671">
    <property type="component" value="Unassembled WGS sequence"/>
</dbReference>
<evidence type="ECO:0000256" key="5">
    <source>
        <dbReference type="SAM" id="Phobius"/>
    </source>
</evidence>